<evidence type="ECO:0000313" key="2">
    <source>
        <dbReference type="EMBL" id="VFS39190.1"/>
    </source>
</evidence>
<organism evidence="2 3">
    <name type="scientific">Enterobacter cancerogenus</name>
    <dbReference type="NCBI Taxonomy" id="69218"/>
    <lineage>
        <taxon>Bacteria</taxon>
        <taxon>Pseudomonadati</taxon>
        <taxon>Pseudomonadota</taxon>
        <taxon>Gammaproteobacteria</taxon>
        <taxon>Enterobacterales</taxon>
        <taxon>Enterobacteriaceae</taxon>
        <taxon>Enterobacter</taxon>
        <taxon>Enterobacter cloacae complex</taxon>
    </lineage>
</organism>
<reference evidence="2 3" key="1">
    <citation type="submission" date="2019-03" db="EMBL/GenBank/DDBJ databases">
        <authorList>
            <consortium name="Pathogen Informatics"/>
        </authorList>
    </citation>
    <scope>NUCLEOTIDE SEQUENCE [LARGE SCALE GENOMIC DNA]</scope>
    <source>
        <strain evidence="2 3">NCTC12126</strain>
    </source>
</reference>
<dbReference type="AlphaFoldDB" id="A0A484YRY4"/>
<proteinExistence type="predicted"/>
<accession>A0A484YRY4</accession>
<dbReference type="EMBL" id="CAADIW010000040">
    <property type="protein sequence ID" value="VFS39190.1"/>
    <property type="molecule type" value="Genomic_DNA"/>
</dbReference>
<name>A0A484YRY4_9ENTR</name>
<evidence type="ECO:0000256" key="1">
    <source>
        <dbReference type="SAM" id="MobiDB-lite"/>
    </source>
</evidence>
<dbReference type="AntiFam" id="ANF00225">
    <property type="entry name" value="Shadow ORF (opposite tuf)"/>
</dbReference>
<dbReference type="Proteomes" id="UP000351155">
    <property type="component" value="Unassembled WGS sequence"/>
</dbReference>
<protein>
    <submittedName>
        <fullName evidence="2">Uncharacterized protein</fullName>
    </submittedName>
</protein>
<gene>
    <name evidence="2" type="ORF">NCTC12126_03828</name>
</gene>
<evidence type="ECO:0000313" key="3">
    <source>
        <dbReference type="Proteomes" id="UP000351155"/>
    </source>
</evidence>
<feature type="region of interest" description="Disordered" evidence="1">
    <location>
        <begin position="23"/>
        <end position="43"/>
    </location>
</feature>
<sequence>MMKRNAYLTTQQDVLTSLRHWAVQSQQQPGSRRHLRSTGESCF</sequence>